<keyword evidence="1" id="KW-0472">Membrane</keyword>
<sequence length="121" mass="12623">MNQFIYVLLAAAAMYFVLVVIPKTTIALMSASVSIGGLNVPALPGILFTGLLGLIGWVLFDAFGIRLASAFAVIAIQSLAFYSMESGEASSGGAFMWLIKAFVLGGLFMASLTLLATPPTI</sequence>
<dbReference type="EMBL" id="FNTJ01000003">
    <property type="protein sequence ID" value="SED36764.1"/>
    <property type="molecule type" value="Genomic_DNA"/>
</dbReference>
<organism evidence="2 3">
    <name type="scientific">Pseudomonas saponiphila</name>
    <dbReference type="NCBI Taxonomy" id="556534"/>
    <lineage>
        <taxon>Bacteria</taxon>
        <taxon>Pseudomonadati</taxon>
        <taxon>Pseudomonadota</taxon>
        <taxon>Gammaproteobacteria</taxon>
        <taxon>Pseudomonadales</taxon>
        <taxon>Pseudomonadaceae</taxon>
        <taxon>Pseudomonas</taxon>
    </lineage>
</organism>
<keyword evidence="1" id="KW-0812">Transmembrane</keyword>
<dbReference type="RefSeq" id="WP_092320921.1">
    <property type="nucleotide sequence ID" value="NZ_FNTJ01000003.1"/>
</dbReference>
<name>A0A1H5A4M4_9PSED</name>
<keyword evidence="3" id="KW-1185">Reference proteome</keyword>
<feature type="transmembrane region" description="Helical" evidence="1">
    <location>
        <begin position="6"/>
        <end position="26"/>
    </location>
</feature>
<reference evidence="3" key="1">
    <citation type="submission" date="2016-10" db="EMBL/GenBank/DDBJ databases">
        <authorList>
            <person name="Varghese N."/>
            <person name="Submissions S."/>
        </authorList>
    </citation>
    <scope>NUCLEOTIDE SEQUENCE [LARGE SCALE GENOMIC DNA]</scope>
    <source>
        <strain evidence="3">DSM 9751</strain>
    </source>
</reference>
<dbReference type="Proteomes" id="UP000198982">
    <property type="component" value="Unassembled WGS sequence"/>
</dbReference>
<proteinExistence type="predicted"/>
<accession>A0A1H5A4M4</accession>
<evidence type="ECO:0000256" key="1">
    <source>
        <dbReference type="SAM" id="Phobius"/>
    </source>
</evidence>
<feature type="transmembrane region" description="Helical" evidence="1">
    <location>
        <begin position="65"/>
        <end position="82"/>
    </location>
</feature>
<feature type="transmembrane region" description="Helical" evidence="1">
    <location>
        <begin position="38"/>
        <end position="59"/>
    </location>
</feature>
<dbReference type="AlphaFoldDB" id="A0A1H5A4M4"/>
<feature type="transmembrane region" description="Helical" evidence="1">
    <location>
        <begin position="94"/>
        <end position="116"/>
    </location>
</feature>
<keyword evidence="1" id="KW-1133">Transmembrane helix</keyword>
<protein>
    <submittedName>
        <fullName evidence="2">Uncharacterized protein</fullName>
    </submittedName>
</protein>
<evidence type="ECO:0000313" key="2">
    <source>
        <dbReference type="EMBL" id="SED36764.1"/>
    </source>
</evidence>
<gene>
    <name evidence="2" type="ORF">SAMN05216178_6963</name>
</gene>
<evidence type="ECO:0000313" key="3">
    <source>
        <dbReference type="Proteomes" id="UP000198982"/>
    </source>
</evidence>